<dbReference type="Gene3D" id="3.30.420.10">
    <property type="entry name" value="Ribonuclease H-like superfamily/Ribonuclease H"/>
    <property type="match status" value="1"/>
</dbReference>
<comment type="caution">
    <text evidence="2">The sequence shown here is derived from an EMBL/GenBank/DDBJ whole genome shotgun (WGS) entry which is preliminary data.</text>
</comment>
<dbReference type="AlphaFoldDB" id="K0SES7"/>
<dbReference type="Proteomes" id="UP000266841">
    <property type="component" value="Unassembled WGS sequence"/>
</dbReference>
<feature type="non-terminal residue" evidence="2">
    <location>
        <position position="157"/>
    </location>
</feature>
<dbReference type="PROSITE" id="PS50994">
    <property type="entry name" value="INTEGRASE"/>
    <property type="match status" value="1"/>
</dbReference>
<accession>K0SES7</accession>
<feature type="domain" description="Integrase catalytic" evidence="1">
    <location>
        <begin position="105"/>
        <end position="157"/>
    </location>
</feature>
<protein>
    <recommendedName>
        <fullName evidence="1">Integrase catalytic domain-containing protein</fullName>
    </recommendedName>
</protein>
<dbReference type="EMBL" id="AGNL01029462">
    <property type="protein sequence ID" value="EJK57112.1"/>
    <property type="molecule type" value="Genomic_DNA"/>
</dbReference>
<dbReference type="InterPro" id="IPR036397">
    <property type="entry name" value="RNaseH_sf"/>
</dbReference>
<keyword evidence="3" id="KW-1185">Reference proteome</keyword>
<proteinExistence type="predicted"/>
<gene>
    <name evidence="2" type="ORF">THAOC_22882</name>
</gene>
<dbReference type="OrthoDB" id="54392at2759"/>
<reference evidence="2 3" key="1">
    <citation type="journal article" date="2012" name="Genome Biol.">
        <title>Genome and low-iron response of an oceanic diatom adapted to chronic iron limitation.</title>
        <authorList>
            <person name="Lommer M."/>
            <person name="Specht M."/>
            <person name="Roy A.S."/>
            <person name="Kraemer L."/>
            <person name="Andreson R."/>
            <person name="Gutowska M.A."/>
            <person name="Wolf J."/>
            <person name="Bergner S.V."/>
            <person name="Schilhabel M.B."/>
            <person name="Klostermeier U.C."/>
            <person name="Beiko R.G."/>
            <person name="Rosenstiel P."/>
            <person name="Hippler M."/>
            <person name="Laroche J."/>
        </authorList>
    </citation>
    <scope>NUCLEOTIDE SEQUENCE [LARGE SCALE GENOMIC DNA]</scope>
    <source>
        <strain evidence="2 3">CCMP1005</strain>
    </source>
</reference>
<evidence type="ECO:0000259" key="1">
    <source>
        <dbReference type="PROSITE" id="PS50994"/>
    </source>
</evidence>
<evidence type="ECO:0000313" key="3">
    <source>
        <dbReference type="Proteomes" id="UP000266841"/>
    </source>
</evidence>
<sequence>MAGTFQPVGYVKVQDIRLPEFDRHLAIDGDMCYVFDAPCRYQMIAGRNLLSRAGIDLEFRDNHITWMGKSIPMKSSDFAPADYNAVFDEIAYKIDQAWMCRYPWPKRVVHDGGPEFKAAFQSHIQDKYQAKTVQTTAHNPQANAICERMHLTVQQLI</sequence>
<dbReference type="GO" id="GO:0015074">
    <property type="term" value="P:DNA integration"/>
    <property type="evidence" value="ECO:0007669"/>
    <property type="project" value="InterPro"/>
</dbReference>
<dbReference type="InterPro" id="IPR012337">
    <property type="entry name" value="RNaseH-like_sf"/>
</dbReference>
<dbReference type="InterPro" id="IPR001584">
    <property type="entry name" value="Integrase_cat-core"/>
</dbReference>
<evidence type="ECO:0000313" key="2">
    <source>
        <dbReference type="EMBL" id="EJK57112.1"/>
    </source>
</evidence>
<name>K0SES7_THAOC</name>
<organism evidence="2 3">
    <name type="scientific">Thalassiosira oceanica</name>
    <name type="common">Marine diatom</name>
    <dbReference type="NCBI Taxonomy" id="159749"/>
    <lineage>
        <taxon>Eukaryota</taxon>
        <taxon>Sar</taxon>
        <taxon>Stramenopiles</taxon>
        <taxon>Ochrophyta</taxon>
        <taxon>Bacillariophyta</taxon>
        <taxon>Coscinodiscophyceae</taxon>
        <taxon>Thalassiosirophycidae</taxon>
        <taxon>Thalassiosirales</taxon>
        <taxon>Thalassiosiraceae</taxon>
        <taxon>Thalassiosira</taxon>
    </lineage>
</organism>
<dbReference type="GO" id="GO:0003676">
    <property type="term" value="F:nucleic acid binding"/>
    <property type="evidence" value="ECO:0007669"/>
    <property type="project" value="InterPro"/>
</dbReference>
<dbReference type="SUPFAM" id="SSF53098">
    <property type="entry name" value="Ribonuclease H-like"/>
    <property type="match status" value="1"/>
</dbReference>